<protein>
    <recommendedName>
        <fullName evidence="2">UspA domain-containing protein</fullName>
    </recommendedName>
</protein>
<name>A0A2S0MAC4_MEGEL</name>
<organism evidence="3 4">
    <name type="scientific">Megasphaera elsdenii</name>
    <dbReference type="NCBI Taxonomy" id="907"/>
    <lineage>
        <taxon>Bacteria</taxon>
        <taxon>Bacillati</taxon>
        <taxon>Bacillota</taxon>
        <taxon>Negativicutes</taxon>
        <taxon>Veillonellales</taxon>
        <taxon>Veillonellaceae</taxon>
        <taxon>Megasphaera</taxon>
    </lineage>
</organism>
<dbReference type="InterPro" id="IPR014729">
    <property type="entry name" value="Rossmann-like_a/b/a_fold"/>
</dbReference>
<accession>A0A2S0MAC4</accession>
<dbReference type="AlphaFoldDB" id="A0A2S0MAC4"/>
<keyword evidence="1" id="KW-1133">Transmembrane helix</keyword>
<evidence type="ECO:0000313" key="4">
    <source>
        <dbReference type="Proteomes" id="UP000238358"/>
    </source>
</evidence>
<evidence type="ECO:0000313" key="3">
    <source>
        <dbReference type="EMBL" id="AVO28418.1"/>
    </source>
</evidence>
<dbReference type="InterPro" id="IPR006016">
    <property type="entry name" value="UspA"/>
</dbReference>
<dbReference type="GeneID" id="97493022"/>
<dbReference type="RefSeq" id="WP_071821866.1">
    <property type="nucleotide sequence ID" value="NZ_AP031433.1"/>
</dbReference>
<keyword evidence="1" id="KW-0472">Membrane</keyword>
<proteinExistence type="predicted"/>
<evidence type="ECO:0000256" key="1">
    <source>
        <dbReference type="SAM" id="Phobius"/>
    </source>
</evidence>
<feature type="domain" description="UspA" evidence="2">
    <location>
        <begin position="1"/>
        <end position="31"/>
    </location>
</feature>
<dbReference type="EMBL" id="CP027569">
    <property type="protein sequence ID" value="AVO28418.1"/>
    <property type="molecule type" value="Genomic_DNA"/>
</dbReference>
<sequence length="35" mass="3844">MGNRGLSGLKKILLGSVSNYVLLRSQVPILIMIMK</sequence>
<dbReference type="Pfam" id="PF00582">
    <property type="entry name" value="Usp"/>
    <property type="match status" value="1"/>
</dbReference>
<gene>
    <name evidence="3" type="ORF">C6Y28_11535</name>
</gene>
<dbReference type="SUPFAM" id="SSF52402">
    <property type="entry name" value="Adenine nucleotide alpha hydrolases-like"/>
    <property type="match status" value="1"/>
</dbReference>
<keyword evidence="1" id="KW-0812">Transmembrane</keyword>
<feature type="transmembrane region" description="Helical" evidence="1">
    <location>
        <begin position="12"/>
        <end position="34"/>
    </location>
</feature>
<dbReference type="Gene3D" id="3.40.50.620">
    <property type="entry name" value="HUPs"/>
    <property type="match status" value="1"/>
</dbReference>
<evidence type="ECO:0000259" key="2">
    <source>
        <dbReference type="Pfam" id="PF00582"/>
    </source>
</evidence>
<dbReference type="Proteomes" id="UP000238358">
    <property type="component" value="Chromosome"/>
</dbReference>
<reference evidence="3 4" key="1">
    <citation type="journal article" date="2018" name="Genome Announc.">
        <title>Complete genomes of two Megasphaera elsdenii strains, NCIMB 702410 and ATCC 25940.</title>
        <authorList>
            <person name="Hatmaker E.A."/>
            <person name="O'Dell K."/>
            <person name="Riley L.A."/>
            <person name="Klingeman D.M."/>
            <person name="Guss A.M."/>
        </authorList>
    </citation>
    <scope>NUCLEOTIDE SEQUENCE [LARGE SCALE GENOMIC DNA]</scope>
    <source>
        <strain evidence="3 4">NCIMB702410</strain>
    </source>
</reference>